<organism evidence="2 3">
    <name type="scientific">Nocardioides oceani</name>
    <dbReference type="NCBI Taxonomy" id="3058369"/>
    <lineage>
        <taxon>Bacteria</taxon>
        <taxon>Bacillati</taxon>
        <taxon>Actinomycetota</taxon>
        <taxon>Actinomycetes</taxon>
        <taxon>Propionibacteriales</taxon>
        <taxon>Nocardioidaceae</taxon>
        <taxon>Nocardioides</taxon>
    </lineage>
</organism>
<sequence length="91" mass="9852">MPVLPTRPDPSAGVTPGRPGRLPPADPDEPRVRDAHRASVRRTPDRIHQALDRTDAGACGECTACGRLVALLDLRRCPWLERCDACSLSSV</sequence>
<protein>
    <recommendedName>
        <fullName evidence="4">DksA C4-type domain-containing protein</fullName>
    </recommendedName>
</protein>
<name>A0ABT8FL05_9ACTN</name>
<evidence type="ECO:0000313" key="2">
    <source>
        <dbReference type="EMBL" id="MDN4174822.1"/>
    </source>
</evidence>
<evidence type="ECO:0000256" key="1">
    <source>
        <dbReference type="SAM" id="MobiDB-lite"/>
    </source>
</evidence>
<proteinExistence type="predicted"/>
<dbReference type="EMBL" id="JAUHJQ010000008">
    <property type="protein sequence ID" value="MDN4174822.1"/>
    <property type="molecule type" value="Genomic_DNA"/>
</dbReference>
<keyword evidence="3" id="KW-1185">Reference proteome</keyword>
<dbReference type="Proteomes" id="UP001168620">
    <property type="component" value="Unassembled WGS sequence"/>
</dbReference>
<gene>
    <name evidence="2" type="ORF">QWY28_17805</name>
</gene>
<comment type="caution">
    <text evidence="2">The sequence shown here is derived from an EMBL/GenBank/DDBJ whole genome shotgun (WGS) entry which is preliminary data.</text>
</comment>
<feature type="region of interest" description="Disordered" evidence="1">
    <location>
        <begin position="1"/>
        <end position="43"/>
    </location>
</feature>
<evidence type="ECO:0008006" key="4">
    <source>
        <dbReference type="Google" id="ProtNLM"/>
    </source>
</evidence>
<accession>A0ABT8FL05</accession>
<feature type="compositionally biased region" description="Basic and acidic residues" evidence="1">
    <location>
        <begin position="28"/>
        <end position="43"/>
    </location>
</feature>
<reference evidence="2" key="1">
    <citation type="submission" date="2023-06" db="EMBL/GenBank/DDBJ databases">
        <title>Draft genome sequence of Nocardioides sp. SOB77.</title>
        <authorList>
            <person name="Zhang G."/>
        </authorList>
    </citation>
    <scope>NUCLEOTIDE SEQUENCE</scope>
    <source>
        <strain evidence="2">SOB77</strain>
    </source>
</reference>
<evidence type="ECO:0000313" key="3">
    <source>
        <dbReference type="Proteomes" id="UP001168620"/>
    </source>
</evidence>
<dbReference type="RefSeq" id="WP_300953913.1">
    <property type="nucleotide sequence ID" value="NZ_JAUHJQ010000008.1"/>
</dbReference>
<dbReference type="Gene3D" id="1.20.120.910">
    <property type="entry name" value="DksA, coiled-coil domain"/>
    <property type="match status" value="1"/>
</dbReference>